<feature type="compositionally biased region" description="Low complexity" evidence="1">
    <location>
        <begin position="628"/>
        <end position="638"/>
    </location>
</feature>
<gene>
    <name evidence="2" type="ORF">EJ03DRAFT_379700</name>
</gene>
<protein>
    <submittedName>
        <fullName evidence="2">Uncharacterized protein</fullName>
    </submittedName>
</protein>
<feature type="compositionally biased region" description="Basic and acidic residues" evidence="1">
    <location>
        <begin position="164"/>
        <end position="183"/>
    </location>
</feature>
<evidence type="ECO:0000256" key="1">
    <source>
        <dbReference type="SAM" id="MobiDB-lite"/>
    </source>
</evidence>
<dbReference type="Gene3D" id="1.10.10.60">
    <property type="entry name" value="Homeodomain-like"/>
    <property type="match status" value="2"/>
</dbReference>
<proteinExistence type="predicted"/>
<organism evidence="2 3">
    <name type="scientific">Teratosphaeria nubilosa</name>
    <dbReference type="NCBI Taxonomy" id="161662"/>
    <lineage>
        <taxon>Eukaryota</taxon>
        <taxon>Fungi</taxon>
        <taxon>Dikarya</taxon>
        <taxon>Ascomycota</taxon>
        <taxon>Pezizomycotina</taxon>
        <taxon>Dothideomycetes</taxon>
        <taxon>Dothideomycetidae</taxon>
        <taxon>Mycosphaerellales</taxon>
        <taxon>Teratosphaeriaceae</taxon>
        <taxon>Teratosphaeria</taxon>
    </lineage>
</organism>
<dbReference type="OrthoDB" id="3862591at2759"/>
<feature type="compositionally biased region" description="Basic and acidic residues" evidence="1">
    <location>
        <begin position="640"/>
        <end position="654"/>
    </location>
</feature>
<reference evidence="2" key="1">
    <citation type="journal article" date="2020" name="Stud. Mycol.">
        <title>101 Dothideomycetes genomes: a test case for predicting lifestyles and emergence of pathogens.</title>
        <authorList>
            <person name="Haridas S."/>
            <person name="Albert R."/>
            <person name="Binder M."/>
            <person name="Bloem J."/>
            <person name="Labutti K."/>
            <person name="Salamov A."/>
            <person name="Andreopoulos B."/>
            <person name="Baker S."/>
            <person name="Barry K."/>
            <person name="Bills G."/>
            <person name="Bluhm B."/>
            <person name="Cannon C."/>
            <person name="Castanera R."/>
            <person name="Culley D."/>
            <person name="Daum C."/>
            <person name="Ezra D."/>
            <person name="Gonzalez J."/>
            <person name="Henrissat B."/>
            <person name="Kuo A."/>
            <person name="Liang C."/>
            <person name="Lipzen A."/>
            <person name="Lutzoni F."/>
            <person name="Magnuson J."/>
            <person name="Mondo S."/>
            <person name="Nolan M."/>
            <person name="Ohm R."/>
            <person name="Pangilinan J."/>
            <person name="Park H.-J."/>
            <person name="Ramirez L."/>
            <person name="Alfaro M."/>
            <person name="Sun H."/>
            <person name="Tritt A."/>
            <person name="Yoshinaga Y."/>
            <person name="Zwiers L.-H."/>
            <person name="Turgeon B."/>
            <person name="Goodwin S."/>
            <person name="Spatafora J."/>
            <person name="Crous P."/>
            <person name="Grigoriev I."/>
        </authorList>
    </citation>
    <scope>NUCLEOTIDE SEQUENCE</scope>
    <source>
        <strain evidence="2">CBS 116005</strain>
    </source>
</reference>
<dbReference type="EMBL" id="ML995809">
    <property type="protein sequence ID" value="KAF2773903.1"/>
    <property type="molecule type" value="Genomic_DNA"/>
</dbReference>
<feature type="compositionally biased region" description="Polar residues" evidence="1">
    <location>
        <begin position="83"/>
        <end position="97"/>
    </location>
</feature>
<dbReference type="Proteomes" id="UP000799436">
    <property type="component" value="Unassembled WGS sequence"/>
</dbReference>
<feature type="region of interest" description="Disordered" evidence="1">
    <location>
        <begin position="83"/>
        <end position="117"/>
    </location>
</feature>
<name>A0A6G1LLR1_9PEZI</name>
<feature type="region of interest" description="Disordered" evidence="1">
    <location>
        <begin position="595"/>
        <end position="685"/>
    </location>
</feature>
<keyword evidence="3" id="KW-1185">Reference proteome</keyword>
<dbReference type="AlphaFoldDB" id="A0A6G1LLR1"/>
<evidence type="ECO:0000313" key="3">
    <source>
        <dbReference type="Proteomes" id="UP000799436"/>
    </source>
</evidence>
<feature type="compositionally biased region" description="Polar residues" evidence="1">
    <location>
        <begin position="153"/>
        <end position="163"/>
    </location>
</feature>
<feature type="compositionally biased region" description="Basic and acidic residues" evidence="1">
    <location>
        <begin position="613"/>
        <end position="622"/>
    </location>
</feature>
<evidence type="ECO:0000313" key="2">
    <source>
        <dbReference type="EMBL" id="KAF2773903.1"/>
    </source>
</evidence>
<accession>A0A6G1LLR1</accession>
<sequence>MKTMLNRSTWRSIIRLRSAHLGLQKPPLFKVFHSAPLSRQLSGDLRSEVQGTPSGPFKHDLCHQCWSWLPAGQIAAHVATHHSGMQLQKPADTTSASREMDSRAVDPEEEATTKPSKAMCQHCGRFVPSNEMNQHLKECHDLQRLDSHDVDSRSATSRSWNNSKKQDSSESERTEPNRARQLSEADQQPDEILPASSGDPAPAEDGQDIFQIASSLVMCPKCDKFMPLAELDFHVQNVHEHPTGDRPLPRKRSWTAEDNARLEGLFSEGFSDQQIGRLLQRTPSSITMKRRRKVIGARNSQGAKEERDRIDEMIKNGQSDAEIAKVMGRPPSWIKKLRQSTRRVEPWTEQDVKELNALLEQGLGDSEIAERIGRTKQSVNAKRQKLGIIRLSEDGKWFGGIFRRENNAPTTENSALPQELRSWTPEEVKKLQEMVSQGLGDQHIADRLGRTRSSVSGFRRRKLEPPGNKHLDRLFHGTRPSAWSSEEIEVLRSLTEQGLGDLEIARKLGRNRLGVASAKRNHLIRTAEGVRVKEKIKFKPRYWSNADLASLKELVLQGVSDLDIAAKLDRPETSVQLQRRKLGLRRRTPIWHVGSAAGDPEATHIKPVLRAQPIERDVKEESSSDVNASSEIASANEAPEAERMTLADSDRNDQDSQTTCASERNYPDCRYPSHQTAPDDADGPRPWTGPELARLEQLCSSDLTSQKIASELGRPLRDVLAAREKYGFEVKHGTAKPRLKWSAVRLSEVKSLLASGMPETEVASRLGLSMTALRQLRKRKGIPYVKGEKRETRTWQPAEIEQVKKLKSEGKTVKEIAESMSRTQSGVWMILARIRMQGGKSAGRTSSSPRSYRAWTEKDITTLRHLYFSKELPPDVIAGKMGRSEVSIKAFLTKYREKLMREDFAQLLSEIVRPGFWTEEEIDRMCGLMGEGKSVKEIAEEMGRSKVAVKYRRWIVMGGGQGER</sequence>
<feature type="region of interest" description="Disordered" evidence="1">
    <location>
        <begin position="147"/>
        <end position="205"/>
    </location>
</feature>